<reference evidence="2 3" key="1">
    <citation type="submission" date="2022-11" db="EMBL/GenBank/DDBJ databases">
        <title>The characterization of three novel Bacteroidetes species and genomic analysis of their roles in tidal elemental geochemical cycles.</title>
        <authorList>
            <person name="Ma K.-J."/>
        </authorList>
    </citation>
    <scope>NUCLEOTIDE SEQUENCE [LARGE SCALE GENOMIC DNA]</scope>
    <source>
        <strain evidence="2 3">M82</strain>
    </source>
</reference>
<name>A0ABT3REY5_9BACT</name>
<evidence type="ECO:0000313" key="2">
    <source>
        <dbReference type="EMBL" id="MCX2740127.1"/>
    </source>
</evidence>
<protein>
    <submittedName>
        <fullName evidence="2">T9SS C-terminal target domain-containing protein</fullName>
    </submittedName>
</protein>
<proteinExistence type="predicted"/>
<dbReference type="RefSeq" id="WP_266052194.1">
    <property type="nucleotide sequence ID" value="NZ_JAPFQO010000006.1"/>
</dbReference>
<keyword evidence="3" id="KW-1185">Reference proteome</keyword>
<dbReference type="InterPro" id="IPR013783">
    <property type="entry name" value="Ig-like_fold"/>
</dbReference>
<dbReference type="Gene3D" id="2.60.40.10">
    <property type="entry name" value="Immunoglobulins"/>
    <property type="match status" value="1"/>
</dbReference>
<dbReference type="EMBL" id="JAPFQO010000006">
    <property type="protein sequence ID" value="MCX2740127.1"/>
    <property type="molecule type" value="Genomic_DNA"/>
</dbReference>
<keyword evidence="1" id="KW-0732">Signal</keyword>
<organism evidence="2 3">
    <name type="scientific">Pontibacter anaerobius</name>
    <dbReference type="NCBI Taxonomy" id="2993940"/>
    <lineage>
        <taxon>Bacteria</taxon>
        <taxon>Pseudomonadati</taxon>
        <taxon>Bacteroidota</taxon>
        <taxon>Cytophagia</taxon>
        <taxon>Cytophagales</taxon>
        <taxon>Hymenobacteraceae</taxon>
        <taxon>Pontibacter</taxon>
    </lineage>
</organism>
<gene>
    <name evidence="2" type="ORF">OO017_09240</name>
</gene>
<feature type="signal peptide" evidence="1">
    <location>
        <begin position="1"/>
        <end position="27"/>
    </location>
</feature>
<sequence length="428" mass="47443">MKTLFTLTRRISALCCAFLVVSAAAQAQIGMGPRQNSYTQNFDELPATGKATWKNGQEYLPGLAVYRSKNDTIITANTGQANTGGLYSYGATGSTDRALGSLASTNAGQFTYNMLFQNNTGNTIKSVEVKYTGEQWRISNATAPQHELSFWYAITSDPASVSTIPTNNKGWTEVPELKFYGPKFYLTGGPLNGNAAENKALLQHMLQIEVPAGYYLMLRWKDADEIEADHGLAVDDVTITWYAQTVEAPAPLPVELAHFGASIKGAQVELQWQTASEDQNSHFVVERSPDGKSFEGIGLVKGNGTTALTTNYTFVDQVPLAGISYYRLKQVDEDETYTYSKVIYLTRKVAQEIKVYPTITTNELQVTSDRQLRQMFVVDAMGRKLLEKNLHKPALQHAIDVSRLESGTYVLVLLDEQSKRHTSRFVKR</sequence>
<evidence type="ECO:0000256" key="1">
    <source>
        <dbReference type="SAM" id="SignalP"/>
    </source>
</evidence>
<evidence type="ECO:0000313" key="3">
    <source>
        <dbReference type="Proteomes" id="UP001207228"/>
    </source>
</evidence>
<dbReference type="Proteomes" id="UP001207228">
    <property type="component" value="Unassembled WGS sequence"/>
</dbReference>
<accession>A0ABT3REY5</accession>
<comment type="caution">
    <text evidence="2">The sequence shown here is derived from an EMBL/GenBank/DDBJ whole genome shotgun (WGS) entry which is preliminary data.</text>
</comment>
<feature type="chain" id="PRO_5047215721" evidence="1">
    <location>
        <begin position="28"/>
        <end position="428"/>
    </location>
</feature>